<accession>A0ACB8YNS7</accession>
<reference evidence="1 2" key="2">
    <citation type="journal article" date="2022" name="Mol. Ecol. Resour.">
        <title>The genomes of chicory, endive, great burdock and yacon provide insights into Asteraceae paleo-polyploidization history and plant inulin production.</title>
        <authorList>
            <person name="Fan W."/>
            <person name="Wang S."/>
            <person name="Wang H."/>
            <person name="Wang A."/>
            <person name="Jiang F."/>
            <person name="Liu H."/>
            <person name="Zhao H."/>
            <person name="Xu D."/>
            <person name="Zhang Y."/>
        </authorList>
    </citation>
    <scope>NUCLEOTIDE SEQUENCE [LARGE SCALE GENOMIC DNA]</scope>
    <source>
        <strain evidence="2">cv. Yunnan</strain>
        <tissue evidence="1">Leaves</tissue>
    </source>
</reference>
<gene>
    <name evidence="1" type="ORF">L1987_80843</name>
</gene>
<dbReference type="Proteomes" id="UP001056120">
    <property type="component" value="Linkage Group LG27"/>
</dbReference>
<comment type="caution">
    <text evidence="1">The sequence shown here is derived from an EMBL/GenBank/DDBJ whole genome shotgun (WGS) entry which is preliminary data.</text>
</comment>
<name>A0ACB8YNS7_9ASTR</name>
<keyword evidence="2" id="KW-1185">Reference proteome</keyword>
<evidence type="ECO:0000313" key="1">
    <source>
        <dbReference type="EMBL" id="KAI3687152.1"/>
    </source>
</evidence>
<proteinExistence type="predicted"/>
<sequence>MIWVEIDGLPLAAWFVNCNKKISSLWGKFVFMAEEKDESLVCRWIENDSEVESSESEDSVDGESEAGSLATVKTDQTTDNV</sequence>
<organism evidence="1 2">
    <name type="scientific">Smallanthus sonchifolius</name>
    <dbReference type="NCBI Taxonomy" id="185202"/>
    <lineage>
        <taxon>Eukaryota</taxon>
        <taxon>Viridiplantae</taxon>
        <taxon>Streptophyta</taxon>
        <taxon>Embryophyta</taxon>
        <taxon>Tracheophyta</taxon>
        <taxon>Spermatophyta</taxon>
        <taxon>Magnoliopsida</taxon>
        <taxon>eudicotyledons</taxon>
        <taxon>Gunneridae</taxon>
        <taxon>Pentapetalae</taxon>
        <taxon>asterids</taxon>
        <taxon>campanulids</taxon>
        <taxon>Asterales</taxon>
        <taxon>Asteraceae</taxon>
        <taxon>Asteroideae</taxon>
        <taxon>Heliantheae alliance</taxon>
        <taxon>Millerieae</taxon>
        <taxon>Smallanthus</taxon>
    </lineage>
</organism>
<dbReference type="EMBL" id="CM042044">
    <property type="protein sequence ID" value="KAI3687152.1"/>
    <property type="molecule type" value="Genomic_DNA"/>
</dbReference>
<protein>
    <submittedName>
        <fullName evidence="1">Uncharacterized protein</fullName>
    </submittedName>
</protein>
<reference evidence="2" key="1">
    <citation type="journal article" date="2022" name="Mol. Ecol. Resour.">
        <title>The genomes of chicory, endive, great burdock and yacon provide insights into Asteraceae palaeo-polyploidization history and plant inulin production.</title>
        <authorList>
            <person name="Fan W."/>
            <person name="Wang S."/>
            <person name="Wang H."/>
            <person name="Wang A."/>
            <person name="Jiang F."/>
            <person name="Liu H."/>
            <person name="Zhao H."/>
            <person name="Xu D."/>
            <person name="Zhang Y."/>
        </authorList>
    </citation>
    <scope>NUCLEOTIDE SEQUENCE [LARGE SCALE GENOMIC DNA]</scope>
    <source>
        <strain evidence="2">cv. Yunnan</strain>
    </source>
</reference>
<evidence type="ECO:0000313" key="2">
    <source>
        <dbReference type="Proteomes" id="UP001056120"/>
    </source>
</evidence>